<dbReference type="RefSeq" id="XP_042637717.1">
    <property type="nucleotide sequence ID" value="XM_042781783.1"/>
</dbReference>
<reference evidence="2" key="1">
    <citation type="submission" date="2025-08" db="UniProtKB">
        <authorList>
            <consortium name="RefSeq"/>
        </authorList>
    </citation>
    <scope>IDENTIFICATION</scope>
</reference>
<proteinExistence type="predicted"/>
<evidence type="ECO:0000313" key="2">
    <source>
        <dbReference type="RefSeq" id="XP_042637717.1"/>
    </source>
</evidence>
<evidence type="ECO:0000313" key="1">
    <source>
        <dbReference type="Proteomes" id="UP000694850"/>
    </source>
</evidence>
<protein>
    <submittedName>
        <fullName evidence="2">C2 domain-containing protein 5</fullName>
    </submittedName>
</protein>
<gene>
    <name evidence="2" type="primary">C2CD5</name>
</gene>
<sequence>MPGKLKVKIVAGRHLPVMDRASDLTDAFVEVKFGNTTFKTDVYHKSLNPQWNSEWFKFEVDDEDLQDEPLQITVLDHDTYSANDAIGKVYIDIDPLLYSEAATVISGWFPIYDTIHGIRGEINVVVKVDLFNDLNRFRQSSCGVKFFCTTSIPKCYRAMIIHGFVEELVVNEDPEYQWIDRIRTPRASNEARQRLISLMSGELQRKIGLKVLEMRGNAVVGYLQCFDLEGESGLVVRAIGTACTLDKLSSPAAFLPACNSPSKEMKESPLVHPPSHGCRSTHNSPIHTASGSRLTQNFSVSVPTLIYTGMGSGSAGKEGGPFKGLLRQQTQSALEQREFPFFTLTAFPPGFLVHVGGVVSARSVKLLDRIHNPAFVGIMGNTRPYKLLDWNSFNSDEPETRDAWWAEIRQEIKSHAKALGCHAVVGYSESTSICEEVCILSASGTAAVLNPRLLQDGTVEGCLEQRLEENLLPGCGFCHIPYDELNMPFPAHLTYCCNCRKQKVPDVLFTTIDLPVDATVIGKGCLIQARLCRLKKKAQAEANATAISNLLPFMEYEVHTQLMNKLKLKGMNALFGLRIQISVGENMLMGLASATGVYLAALPTPGGIQIAGKTPNDGSYEQHISHMQKKINDTIAKNKELYEINPPEISEEIIGSPIPEPRQRSRLLRSQSESSDEVTELDLSHGKKDAFVLEIDDTDAMEDVHSLLTDVPPPSGFYSCNTEIMPGINNWTSEIQMFTSVRVIRLSSLNLTNQALNKNFNDLCENLLKSLYFKLRSMIPCCLCHVNFTVSLPEDELIQVTVTAVAITFDKNQALQTTKTHVEKSLQRASTDNEELLQFPLELCSDSLPPHPFPPAKEHLESASSNSGIPAAQRATSVDYSSFADRCSSWIELIKLKAQTIRRGSIKTTVTVEKSSPMGEGNFRNRSAPSCASSTVGVVKMTPLSFIPGAKITKYLGIINMFFIRETTSLREEGGVSGFLHAFIAEVFAMVRAHVAALGGNAVVSYIMKQCVFMENPNKNQAQCLINVSGDAVVFVRESELEVVSTQQPAANCQPACTGEVTT</sequence>
<accession>A0AC54ZA73</accession>
<organism evidence="1 2">
    <name type="scientific">Orycteropus afer afer</name>
    <dbReference type="NCBI Taxonomy" id="1230840"/>
    <lineage>
        <taxon>Eukaryota</taxon>
        <taxon>Metazoa</taxon>
        <taxon>Chordata</taxon>
        <taxon>Craniata</taxon>
        <taxon>Vertebrata</taxon>
        <taxon>Euteleostomi</taxon>
        <taxon>Mammalia</taxon>
        <taxon>Eutheria</taxon>
        <taxon>Afrotheria</taxon>
        <taxon>Tubulidentata</taxon>
        <taxon>Orycteropodidae</taxon>
        <taxon>Orycteropus</taxon>
    </lineage>
</organism>
<name>A0AC54ZA73_ORYAF</name>
<dbReference type="Proteomes" id="UP000694850">
    <property type="component" value="Unplaced"/>
</dbReference>
<keyword evidence="1" id="KW-1185">Reference proteome</keyword>